<feature type="transmembrane region" description="Helical" evidence="3">
    <location>
        <begin position="301"/>
        <end position="322"/>
    </location>
</feature>
<proteinExistence type="predicted"/>
<keyword evidence="3" id="KW-0472">Membrane</keyword>
<name>A0A1W2GDA7_REIFA</name>
<keyword evidence="8" id="KW-1185">Reference proteome</keyword>
<evidence type="ECO:0000256" key="3">
    <source>
        <dbReference type="SAM" id="Phobius"/>
    </source>
</evidence>
<keyword evidence="4" id="KW-0732">Signal</keyword>
<dbReference type="EC" id="2.7.13.3" evidence="2"/>
<evidence type="ECO:0000256" key="4">
    <source>
        <dbReference type="SAM" id="SignalP"/>
    </source>
</evidence>
<gene>
    <name evidence="7" type="ORF">SAMN04488029_2082</name>
</gene>
<feature type="transmembrane region" description="Helical" evidence="3">
    <location>
        <begin position="272"/>
        <end position="295"/>
    </location>
</feature>
<dbReference type="Pfam" id="PF07696">
    <property type="entry name" value="7TMR-DISMED2"/>
    <property type="match status" value="1"/>
</dbReference>
<dbReference type="AlphaFoldDB" id="A0A1W2GDA7"/>
<dbReference type="OrthoDB" id="9124519at2"/>
<evidence type="ECO:0000313" key="7">
    <source>
        <dbReference type="EMBL" id="SMD34571.1"/>
    </source>
</evidence>
<dbReference type="CDD" id="cd00082">
    <property type="entry name" value="HisKA"/>
    <property type="match status" value="1"/>
</dbReference>
<evidence type="ECO:0000256" key="1">
    <source>
        <dbReference type="ARBA" id="ARBA00000085"/>
    </source>
</evidence>
<evidence type="ECO:0000313" key="8">
    <source>
        <dbReference type="Proteomes" id="UP000192472"/>
    </source>
</evidence>
<sequence length="497" mass="56780">MKITLFLLFFSLTLSYGTTAYEKRSTSLEVKTIYEFSYWIDEDGQANVQQASGVLENSFFKANDSDHVNFAITDSVVWLAFNIQPEKTIQYLSPGNESTIWQAALYTKDSLGKYRRLSSYDHLKATSEYLPFRTLGIPLSNTGTGDYLLRLSARRHRNYILKTGGLSEMTSYLIQKEIIPVAFIAFMLCIFIYNIFLFVSTKDRVFIPYLVYVLFILFAVPFHGGYVLFSTAWMWQGVPFYTVWTSIGYLSGGLFALLYLDLGRTAPRFAKIIIFLMLILVIVVPVLDASLMVPIGTMAKIVSIASLLFNLNLWGASVYVWIKGLANAQFYATGWLFAISSMVLFILSTNGVIPYNSFVEQSFYYGFAIEAVLFAFALGDRMNVLKKEKRALEVEHVNYITEQNRLLAKQSFMNSHLLRAPLSRIMGLTNLLKYTNSREENDHFVDLVEQSTVEMDDIAKKMSAMLEEHGYLDEYQEDFEEVKQSIYRDLKKGKGNP</sequence>
<keyword evidence="3" id="KW-1133">Transmembrane helix</keyword>
<comment type="catalytic activity">
    <reaction evidence="1">
        <text>ATP + protein L-histidine = ADP + protein N-phospho-L-histidine.</text>
        <dbReference type="EC" id="2.7.13.3"/>
    </reaction>
</comment>
<dbReference type="GO" id="GO:0000155">
    <property type="term" value="F:phosphorelay sensor kinase activity"/>
    <property type="evidence" value="ECO:0007669"/>
    <property type="project" value="InterPro"/>
</dbReference>
<feature type="transmembrane region" description="Helical" evidence="3">
    <location>
        <begin position="241"/>
        <end position="260"/>
    </location>
</feature>
<dbReference type="Pfam" id="PF07695">
    <property type="entry name" value="7TMR-DISM_7TM"/>
    <property type="match status" value="1"/>
</dbReference>
<protein>
    <recommendedName>
        <fullName evidence="2">histidine kinase</fullName>
        <ecNumber evidence="2">2.7.13.3</ecNumber>
    </recommendedName>
</protein>
<organism evidence="7 8">
    <name type="scientific">Reichenbachiella faecimaris</name>
    <dbReference type="NCBI Taxonomy" id="692418"/>
    <lineage>
        <taxon>Bacteria</taxon>
        <taxon>Pseudomonadati</taxon>
        <taxon>Bacteroidota</taxon>
        <taxon>Cytophagia</taxon>
        <taxon>Cytophagales</taxon>
        <taxon>Reichenbachiellaceae</taxon>
        <taxon>Reichenbachiella</taxon>
    </lineage>
</organism>
<dbReference type="RefSeq" id="WP_084372756.1">
    <property type="nucleotide sequence ID" value="NZ_FWYF01000002.1"/>
</dbReference>
<reference evidence="7 8" key="1">
    <citation type="submission" date="2017-04" db="EMBL/GenBank/DDBJ databases">
        <authorList>
            <person name="Afonso C.L."/>
            <person name="Miller P.J."/>
            <person name="Scott M.A."/>
            <person name="Spackman E."/>
            <person name="Goraichik I."/>
            <person name="Dimitrov K.M."/>
            <person name="Suarez D.L."/>
            <person name="Swayne D.E."/>
        </authorList>
    </citation>
    <scope>NUCLEOTIDE SEQUENCE [LARGE SCALE GENOMIC DNA]</scope>
    <source>
        <strain evidence="7 8">DSM 26133</strain>
    </source>
</reference>
<evidence type="ECO:0000259" key="5">
    <source>
        <dbReference type="Pfam" id="PF07695"/>
    </source>
</evidence>
<dbReference type="Proteomes" id="UP000192472">
    <property type="component" value="Unassembled WGS sequence"/>
</dbReference>
<dbReference type="InterPro" id="IPR011622">
    <property type="entry name" value="7TMR_DISM_rcpt_extracell_dom2"/>
</dbReference>
<accession>A0A1W2GDA7</accession>
<feature type="transmembrane region" description="Helical" evidence="3">
    <location>
        <begin position="334"/>
        <end position="356"/>
    </location>
</feature>
<dbReference type="STRING" id="692418.SAMN04488029_2082"/>
<dbReference type="EMBL" id="FWYF01000002">
    <property type="protein sequence ID" value="SMD34571.1"/>
    <property type="molecule type" value="Genomic_DNA"/>
</dbReference>
<evidence type="ECO:0000256" key="2">
    <source>
        <dbReference type="ARBA" id="ARBA00012438"/>
    </source>
</evidence>
<feature type="signal peptide" evidence="4">
    <location>
        <begin position="1"/>
        <end position="20"/>
    </location>
</feature>
<feature type="transmembrane region" description="Helical" evidence="3">
    <location>
        <begin position="178"/>
        <end position="199"/>
    </location>
</feature>
<keyword evidence="3" id="KW-0812">Transmembrane</keyword>
<feature type="chain" id="PRO_5013139745" description="histidine kinase" evidence="4">
    <location>
        <begin position="21"/>
        <end position="497"/>
    </location>
</feature>
<dbReference type="Gene3D" id="2.60.40.2380">
    <property type="match status" value="1"/>
</dbReference>
<feature type="transmembrane region" description="Helical" evidence="3">
    <location>
        <begin position="206"/>
        <end position="229"/>
    </location>
</feature>
<dbReference type="InterPro" id="IPR011623">
    <property type="entry name" value="7TMR_DISM_rcpt_extracell_dom1"/>
</dbReference>
<dbReference type="InterPro" id="IPR003661">
    <property type="entry name" value="HisK_dim/P_dom"/>
</dbReference>
<feature type="transmembrane region" description="Helical" evidence="3">
    <location>
        <begin position="362"/>
        <end position="379"/>
    </location>
</feature>
<evidence type="ECO:0000259" key="6">
    <source>
        <dbReference type="Pfam" id="PF07696"/>
    </source>
</evidence>
<feature type="domain" description="7TM-DISM receptor extracellular" evidence="6">
    <location>
        <begin position="36"/>
        <end position="153"/>
    </location>
</feature>
<feature type="domain" description="7TM-DISM receptor extracellular" evidence="5">
    <location>
        <begin position="179"/>
        <end position="381"/>
    </location>
</feature>